<dbReference type="FunFam" id="3.40.640.10:FF:000033">
    <property type="entry name" value="Aspartate aminotransferase"/>
    <property type="match status" value="1"/>
</dbReference>
<dbReference type="InterPro" id="IPR004838">
    <property type="entry name" value="NHTrfase_class1_PyrdxlP-BS"/>
</dbReference>
<comment type="cofactor">
    <cofactor evidence="1 6">
        <name>pyridoxal 5'-phosphate</name>
        <dbReference type="ChEBI" id="CHEBI:597326"/>
    </cofactor>
</comment>
<organism evidence="8 9">
    <name type="scientific">Candidatus Thermoflexus japonica</name>
    <dbReference type="NCBI Taxonomy" id="2035417"/>
    <lineage>
        <taxon>Bacteria</taxon>
        <taxon>Bacillati</taxon>
        <taxon>Chloroflexota</taxon>
        <taxon>Thermoflexia</taxon>
        <taxon>Thermoflexales</taxon>
        <taxon>Thermoflexaceae</taxon>
        <taxon>Thermoflexus</taxon>
    </lineage>
</organism>
<evidence type="ECO:0000256" key="3">
    <source>
        <dbReference type="ARBA" id="ARBA00022576"/>
    </source>
</evidence>
<dbReference type="PROSITE" id="PS00105">
    <property type="entry name" value="AA_TRANSFER_CLASS_1"/>
    <property type="match status" value="1"/>
</dbReference>
<keyword evidence="5" id="KW-0663">Pyridoxal phosphate</keyword>
<dbReference type="GO" id="GO:0030170">
    <property type="term" value="F:pyridoxal phosphate binding"/>
    <property type="evidence" value="ECO:0007669"/>
    <property type="project" value="InterPro"/>
</dbReference>
<evidence type="ECO:0000256" key="5">
    <source>
        <dbReference type="ARBA" id="ARBA00022898"/>
    </source>
</evidence>
<evidence type="ECO:0000313" key="9">
    <source>
        <dbReference type="Proteomes" id="UP000236642"/>
    </source>
</evidence>
<evidence type="ECO:0000256" key="2">
    <source>
        <dbReference type="ARBA" id="ARBA00007441"/>
    </source>
</evidence>
<comment type="similarity">
    <text evidence="2 6">Belongs to the class-I pyridoxal-phosphate-dependent aminotransferase family.</text>
</comment>
<dbReference type="GO" id="GO:0008483">
    <property type="term" value="F:transaminase activity"/>
    <property type="evidence" value="ECO:0007669"/>
    <property type="project" value="UniProtKB-KW"/>
</dbReference>
<proteinExistence type="inferred from homology"/>
<accession>A0A2H5Y9M2</accession>
<evidence type="ECO:0000259" key="7">
    <source>
        <dbReference type="Pfam" id="PF00155"/>
    </source>
</evidence>
<dbReference type="InterPro" id="IPR015424">
    <property type="entry name" value="PyrdxlP-dep_Trfase"/>
</dbReference>
<evidence type="ECO:0000256" key="1">
    <source>
        <dbReference type="ARBA" id="ARBA00001933"/>
    </source>
</evidence>
<dbReference type="CDD" id="cd00609">
    <property type="entry name" value="AAT_like"/>
    <property type="match status" value="1"/>
</dbReference>
<keyword evidence="3 6" id="KW-0032">Aminotransferase</keyword>
<dbReference type="PANTHER" id="PTHR46383:SF3">
    <property type="entry name" value="ASPARTATE AMINOTRANSFERASE-RELATED"/>
    <property type="match status" value="1"/>
</dbReference>
<dbReference type="GO" id="GO:0006520">
    <property type="term" value="P:amino acid metabolic process"/>
    <property type="evidence" value="ECO:0007669"/>
    <property type="project" value="InterPro"/>
</dbReference>
<dbReference type="InterPro" id="IPR004839">
    <property type="entry name" value="Aminotransferase_I/II_large"/>
</dbReference>
<dbReference type="AlphaFoldDB" id="A0A2H5Y9M2"/>
<dbReference type="SUPFAM" id="SSF53383">
    <property type="entry name" value="PLP-dependent transferases"/>
    <property type="match status" value="1"/>
</dbReference>
<dbReference type="Pfam" id="PF00155">
    <property type="entry name" value="Aminotran_1_2"/>
    <property type="match status" value="1"/>
</dbReference>
<dbReference type="InterPro" id="IPR050596">
    <property type="entry name" value="AspAT/PAT-like"/>
</dbReference>
<sequence length="386" mass="42725">MRNFIARRVAAIPPSGIRRFFDIAATMKDVISLSIGEPDFVTPEPILRAGVESLLRGETHYTSNSGLMELREALAEHLYRLYGVSYDPESELLITVGVSEALYLAVNAILDPGDEVIIPQPCFVSYAPEVTLAGGVPVPFATRVEEDFQVNPADIEARITPRTKAILIGYPNNPTGAVMPREKLTAIAALAEKYDLLVISDEIYDRLVYDGTHTCFASLPGARERTILLGGFSKDYAMTGWRIGYAAAPKEILAAMRKIHQYTIMSAPTPSQYAALAALRIGEEYVEQMRQEYDRRRRLIVKGLNELGLTCFEPKGAFYAFPSISRTGMSDEEFSERLLMEEKVAVVPGSAFGLGGAGHVRCSYATAYEKIEEALERIARFMKRYG</sequence>
<dbReference type="PANTHER" id="PTHR46383">
    <property type="entry name" value="ASPARTATE AMINOTRANSFERASE"/>
    <property type="match status" value="1"/>
</dbReference>
<evidence type="ECO:0000313" key="8">
    <source>
        <dbReference type="EMBL" id="GBD10142.1"/>
    </source>
</evidence>
<dbReference type="Proteomes" id="UP000236642">
    <property type="component" value="Unassembled WGS sequence"/>
</dbReference>
<dbReference type="InterPro" id="IPR015421">
    <property type="entry name" value="PyrdxlP-dep_Trfase_major"/>
</dbReference>
<protein>
    <recommendedName>
        <fullName evidence="6">Aminotransferase</fullName>
        <ecNumber evidence="6">2.6.1.-</ecNumber>
    </recommendedName>
</protein>
<dbReference type="EMBL" id="BEHY01000112">
    <property type="protein sequence ID" value="GBD10142.1"/>
    <property type="molecule type" value="Genomic_DNA"/>
</dbReference>
<dbReference type="Gene3D" id="3.90.1150.10">
    <property type="entry name" value="Aspartate Aminotransferase, domain 1"/>
    <property type="match status" value="1"/>
</dbReference>
<gene>
    <name evidence="8" type="primary">patA</name>
    <name evidence="8" type="ORF">HRbin22_02407</name>
</gene>
<dbReference type="Gene3D" id="3.40.640.10">
    <property type="entry name" value="Type I PLP-dependent aspartate aminotransferase-like (Major domain)"/>
    <property type="match status" value="1"/>
</dbReference>
<dbReference type="InterPro" id="IPR015422">
    <property type="entry name" value="PyrdxlP-dep_Trfase_small"/>
</dbReference>
<feature type="domain" description="Aminotransferase class I/classII large" evidence="7">
    <location>
        <begin position="28"/>
        <end position="378"/>
    </location>
</feature>
<keyword evidence="4 6" id="KW-0808">Transferase</keyword>
<evidence type="ECO:0000256" key="6">
    <source>
        <dbReference type="RuleBase" id="RU000481"/>
    </source>
</evidence>
<reference evidence="9" key="1">
    <citation type="submission" date="2017-09" db="EMBL/GenBank/DDBJ databases">
        <title>Metaegenomics of thermophilic ammonia-oxidizing enrichment culture.</title>
        <authorList>
            <person name="Kato S."/>
            <person name="Suzuki K."/>
        </authorList>
    </citation>
    <scope>NUCLEOTIDE SEQUENCE [LARGE SCALE GENOMIC DNA]</scope>
</reference>
<comment type="caution">
    <text evidence="8">The sequence shown here is derived from an EMBL/GenBank/DDBJ whole genome shotgun (WGS) entry which is preliminary data.</text>
</comment>
<name>A0A2H5Y9M2_9CHLR</name>
<evidence type="ECO:0000256" key="4">
    <source>
        <dbReference type="ARBA" id="ARBA00022679"/>
    </source>
</evidence>
<dbReference type="EC" id="2.6.1.-" evidence="6"/>